<reference evidence="2" key="1">
    <citation type="journal article" date="2019" name="bioRxiv">
        <title>The Genome of the Zebra Mussel, Dreissena polymorpha: A Resource for Invasive Species Research.</title>
        <authorList>
            <person name="McCartney M.A."/>
            <person name="Auch B."/>
            <person name="Kono T."/>
            <person name="Mallez S."/>
            <person name="Zhang Y."/>
            <person name="Obille A."/>
            <person name="Becker A."/>
            <person name="Abrahante J.E."/>
            <person name="Garbe J."/>
            <person name="Badalamenti J.P."/>
            <person name="Herman A."/>
            <person name="Mangelson H."/>
            <person name="Liachko I."/>
            <person name="Sullivan S."/>
            <person name="Sone E.D."/>
            <person name="Koren S."/>
            <person name="Silverstein K.A.T."/>
            <person name="Beckman K.B."/>
            <person name="Gohl D.M."/>
        </authorList>
    </citation>
    <scope>NUCLEOTIDE SEQUENCE</scope>
    <source>
        <strain evidence="2">Duluth1</strain>
        <tissue evidence="2">Whole animal</tissue>
    </source>
</reference>
<organism evidence="2 3">
    <name type="scientific">Dreissena polymorpha</name>
    <name type="common">Zebra mussel</name>
    <name type="synonym">Mytilus polymorpha</name>
    <dbReference type="NCBI Taxonomy" id="45954"/>
    <lineage>
        <taxon>Eukaryota</taxon>
        <taxon>Metazoa</taxon>
        <taxon>Spiralia</taxon>
        <taxon>Lophotrochozoa</taxon>
        <taxon>Mollusca</taxon>
        <taxon>Bivalvia</taxon>
        <taxon>Autobranchia</taxon>
        <taxon>Heteroconchia</taxon>
        <taxon>Euheterodonta</taxon>
        <taxon>Imparidentia</taxon>
        <taxon>Neoheterodontei</taxon>
        <taxon>Myida</taxon>
        <taxon>Dreissenoidea</taxon>
        <taxon>Dreissenidae</taxon>
        <taxon>Dreissena</taxon>
    </lineage>
</organism>
<keyword evidence="3" id="KW-1185">Reference proteome</keyword>
<dbReference type="Proteomes" id="UP000828390">
    <property type="component" value="Unassembled WGS sequence"/>
</dbReference>
<proteinExistence type="predicted"/>
<evidence type="ECO:0000259" key="1">
    <source>
        <dbReference type="Pfam" id="PF13472"/>
    </source>
</evidence>
<dbReference type="InterPro" id="IPR013830">
    <property type="entry name" value="SGNH_hydro"/>
</dbReference>
<reference evidence="2" key="2">
    <citation type="submission" date="2020-11" db="EMBL/GenBank/DDBJ databases">
        <authorList>
            <person name="McCartney M.A."/>
            <person name="Auch B."/>
            <person name="Kono T."/>
            <person name="Mallez S."/>
            <person name="Becker A."/>
            <person name="Gohl D.M."/>
            <person name="Silverstein K.A.T."/>
            <person name="Koren S."/>
            <person name="Bechman K.B."/>
            <person name="Herman A."/>
            <person name="Abrahante J.E."/>
            <person name="Garbe J."/>
        </authorList>
    </citation>
    <scope>NUCLEOTIDE SEQUENCE</scope>
    <source>
        <strain evidence="2">Duluth1</strain>
        <tissue evidence="2">Whole animal</tissue>
    </source>
</reference>
<dbReference type="Pfam" id="PF13472">
    <property type="entry name" value="Lipase_GDSL_2"/>
    <property type="match status" value="1"/>
</dbReference>
<dbReference type="SUPFAM" id="SSF52266">
    <property type="entry name" value="SGNH hydrolase"/>
    <property type="match status" value="1"/>
</dbReference>
<evidence type="ECO:0000313" key="2">
    <source>
        <dbReference type="EMBL" id="KAH3815750.1"/>
    </source>
</evidence>
<dbReference type="Gene3D" id="3.40.50.1110">
    <property type="entry name" value="SGNH hydrolase"/>
    <property type="match status" value="1"/>
</dbReference>
<sequence length="170" mass="19320">MLLDVWMLGDSILHWARVYAQERGREVGGSLAVSWCGVRGMKWADFQHNPQMGVMFSSAPRYIFLHLGGNDMASPQVATFRLVRWGLRYVKAAFPNVHLIWIDILPRSIWPSGSSEDKKRRRLNRFGRKMSRKINGCDMGSVMVDIDNVTPGFFINDGVHLSPVGNEMLL</sequence>
<protein>
    <recommendedName>
        <fullName evidence="1">SGNH hydrolase-type esterase domain-containing protein</fullName>
    </recommendedName>
</protein>
<dbReference type="CDD" id="cd00229">
    <property type="entry name" value="SGNH_hydrolase"/>
    <property type="match status" value="1"/>
</dbReference>
<dbReference type="AlphaFoldDB" id="A0A9D4JKT9"/>
<accession>A0A9D4JKT9</accession>
<comment type="caution">
    <text evidence="2">The sequence shown here is derived from an EMBL/GenBank/DDBJ whole genome shotgun (WGS) entry which is preliminary data.</text>
</comment>
<feature type="domain" description="SGNH hydrolase-type esterase" evidence="1">
    <location>
        <begin position="8"/>
        <end position="167"/>
    </location>
</feature>
<dbReference type="EMBL" id="JAIWYP010000006">
    <property type="protein sequence ID" value="KAH3815750.1"/>
    <property type="molecule type" value="Genomic_DNA"/>
</dbReference>
<gene>
    <name evidence="2" type="ORF">DPMN_144281</name>
</gene>
<evidence type="ECO:0000313" key="3">
    <source>
        <dbReference type="Proteomes" id="UP000828390"/>
    </source>
</evidence>
<dbReference type="InterPro" id="IPR036514">
    <property type="entry name" value="SGNH_hydro_sf"/>
</dbReference>
<name>A0A9D4JKT9_DREPO</name>